<dbReference type="CDD" id="cd22363">
    <property type="entry name" value="tRNA-intron_lyase_C"/>
    <property type="match status" value="1"/>
</dbReference>
<keyword evidence="2 4" id="KW-0819">tRNA processing</keyword>
<evidence type="ECO:0000259" key="8">
    <source>
        <dbReference type="Pfam" id="PF26577"/>
    </source>
</evidence>
<dbReference type="GO" id="GO:0000379">
    <property type="term" value="P:tRNA-type intron splice site recognition and cleavage"/>
    <property type="evidence" value="ECO:0007669"/>
    <property type="project" value="UniProtKB-UniRule"/>
</dbReference>
<dbReference type="PANTHER" id="PTHR13070:SF0">
    <property type="entry name" value="TRNA-SPLICING ENDONUCLEASE SUBUNIT SEN34"/>
    <property type="match status" value="1"/>
</dbReference>
<name>A0A8H5BX58_9AGAR</name>
<feature type="compositionally biased region" description="Low complexity" evidence="6">
    <location>
        <begin position="177"/>
        <end position="205"/>
    </location>
</feature>
<proteinExistence type="inferred from homology"/>
<feature type="active site" evidence="5">
    <location>
        <position position="279"/>
    </location>
</feature>
<evidence type="ECO:0000313" key="9">
    <source>
        <dbReference type="EMBL" id="KAF5330646.1"/>
    </source>
</evidence>
<dbReference type="Proteomes" id="UP000567179">
    <property type="component" value="Unassembled WGS sequence"/>
</dbReference>
<evidence type="ECO:0000256" key="1">
    <source>
        <dbReference type="ARBA" id="ARBA00008078"/>
    </source>
</evidence>
<dbReference type="InterPro" id="IPR011856">
    <property type="entry name" value="tRNA_endonuc-like_dom_sf"/>
</dbReference>
<dbReference type="GO" id="GO:0000213">
    <property type="term" value="F:tRNA-intron lyase activity"/>
    <property type="evidence" value="ECO:0007669"/>
    <property type="project" value="UniProtKB-UniRule"/>
</dbReference>
<evidence type="ECO:0000256" key="4">
    <source>
        <dbReference type="PIRNR" id="PIRNR017250"/>
    </source>
</evidence>
<feature type="active site" evidence="5">
    <location>
        <position position="319"/>
    </location>
</feature>
<dbReference type="GO" id="GO:0003676">
    <property type="term" value="F:nucleic acid binding"/>
    <property type="evidence" value="ECO:0007669"/>
    <property type="project" value="InterPro"/>
</dbReference>
<feature type="compositionally biased region" description="Basic and acidic residues" evidence="6">
    <location>
        <begin position="134"/>
        <end position="154"/>
    </location>
</feature>
<evidence type="ECO:0000259" key="7">
    <source>
        <dbReference type="Pfam" id="PF01974"/>
    </source>
</evidence>
<keyword evidence="3 4" id="KW-0456">Lyase</keyword>
<comment type="similarity">
    <text evidence="1 4">Belongs to the tRNA-intron endonuclease family.</text>
</comment>
<gene>
    <name evidence="9" type="ORF">D9619_006028</name>
</gene>
<protein>
    <recommendedName>
        <fullName evidence="4">tRNA-splicing endonuclease subunit Sen34</fullName>
        <ecNumber evidence="4">4.6.1.16</ecNumber>
    </recommendedName>
</protein>
<dbReference type="InterPro" id="IPR059049">
    <property type="entry name" value="TSEN34_N"/>
</dbReference>
<dbReference type="PIRSF" id="PIRSF017250">
    <property type="entry name" value="tRNA_splic_SEN34"/>
    <property type="match status" value="1"/>
</dbReference>
<feature type="region of interest" description="Disordered" evidence="6">
    <location>
        <begin position="119"/>
        <end position="209"/>
    </location>
</feature>
<comment type="function">
    <text evidence="4">Constitutes one of the two catalytic subunit of the tRNA-splicing endonuclease complex, a complex responsible for identification and cleavage of the splice sites in pre-tRNA. It cleaves pre-tRNA at the 5'- and 3'-splice sites to release the intron. The products are an intron and two tRNA half-molecules bearing 2',3'-cyclic phosphate and 5'-OH termini. There are no conserved sequences at the splice sites, but the intron is invariably located at the same site in the gene, placing the splice sites an invariant distance from the constant structural features of the tRNA body.</text>
</comment>
<dbReference type="EMBL" id="JAACJJ010000001">
    <property type="protein sequence ID" value="KAF5330646.1"/>
    <property type="molecule type" value="Genomic_DNA"/>
</dbReference>
<dbReference type="AlphaFoldDB" id="A0A8H5BX58"/>
<dbReference type="Pfam" id="PF01974">
    <property type="entry name" value="tRNA_int_endo"/>
    <property type="match status" value="1"/>
</dbReference>
<evidence type="ECO:0000256" key="5">
    <source>
        <dbReference type="PIRSR" id="PIRSR017250-50"/>
    </source>
</evidence>
<dbReference type="InterPro" id="IPR016690">
    <property type="entry name" value="TSEN34"/>
</dbReference>
<accession>A0A8H5BX58</accession>
<feature type="active site" evidence="5">
    <location>
        <position position="287"/>
    </location>
</feature>
<evidence type="ECO:0000256" key="3">
    <source>
        <dbReference type="ARBA" id="ARBA00023239"/>
    </source>
</evidence>
<keyword evidence="10" id="KW-1185">Reference proteome</keyword>
<dbReference type="Pfam" id="PF26577">
    <property type="entry name" value="TSEN34_N"/>
    <property type="match status" value="1"/>
</dbReference>
<dbReference type="Gene3D" id="3.40.1350.10">
    <property type="match status" value="1"/>
</dbReference>
<reference evidence="9 10" key="1">
    <citation type="journal article" date="2020" name="ISME J.">
        <title>Uncovering the hidden diversity of litter-decomposition mechanisms in mushroom-forming fungi.</title>
        <authorList>
            <person name="Floudas D."/>
            <person name="Bentzer J."/>
            <person name="Ahren D."/>
            <person name="Johansson T."/>
            <person name="Persson P."/>
            <person name="Tunlid A."/>
        </authorList>
    </citation>
    <scope>NUCLEOTIDE SEQUENCE [LARGE SCALE GENOMIC DNA]</scope>
    <source>
        <strain evidence="9 10">CBS 101986</strain>
    </source>
</reference>
<organism evidence="9 10">
    <name type="scientific">Psilocybe cf. subviscida</name>
    <dbReference type="NCBI Taxonomy" id="2480587"/>
    <lineage>
        <taxon>Eukaryota</taxon>
        <taxon>Fungi</taxon>
        <taxon>Dikarya</taxon>
        <taxon>Basidiomycota</taxon>
        <taxon>Agaricomycotina</taxon>
        <taxon>Agaricomycetes</taxon>
        <taxon>Agaricomycetidae</taxon>
        <taxon>Agaricales</taxon>
        <taxon>Agaricineae</taxon>
        <taxon>Strophariaceae</taxon>
        <taxon>Psilocybe</taxon>
    </lineage>
</organism>
<evidence type="ECO:0000256" key="6">
    <source>
        <dbReference type="SAM" id="MobiDB-lite"/>
    </source>
</evidence>
<sequence>MSSEPRPIPLRVANKTAYVWDVDDIAAIRAQHRICGVLTGTLPHLAQQNAFLGVPLVLLPEEAALLVATGAAVLVDDPRAHARPPAPDALARWQRAQEESVRVQLAALESRAVDAGADVGGRANSEAALRKRREREEKKRRKAEEEAARARDEGGEVAENEVILPAATSAPLELFVPPSTTTSDPSSSTSTADPASSSKSTTTSAHPYTITIPAPSSALPWYDPAECTYTTLDAARAAGVWDYPATLAERARCGVFKDLWTQGYFMGGGIKFGGEYLVYPGDPLRYHSHFAASVVESPVAKLRPMEIVAHGRLGTATKKAHLLCGWDDEKQEVSYLSIEWAGFG</sequence>
<dbReference type="InterPro" id="IPR036167">
    <property type="entry name" value="tRNA_intron_Endo_cat-like_sf"/>
</dbReference>
<evidence type="ECO:0000256" key="2">
    <source>
        <dbReference type="ARBA" id="ARBA00022694"/>
    </source>
</evidence>
<comment type="caution">
    <text evidence="9">The sequence shown here is derived from an EMBL/GenBank/DDBJ whole genome shotgun (WGS) entry which is preliminary data.</text>
</comment>
<dbReference type="SUPFAM" id="SSF53032">
    <property type="entry name" value="tRNA-intron endonuclease catalytic domain-like"/>
    <property type="match status" value="1"/>
</dbReference>
<dbReference type="PANTHER" id="PTHR13070">
    <property type="entry name" value="TRNA-SPLICING ENDONUCLEASE SUBUNIT SEN34-RELATED"/>
    <property type="match status" value="1"/>
</dbReference>
<feature type="domain" description="tRNA intron endonuclease catalytic" evidence="7">
    <location>
        <begin position="252"/>
        <end position="330"/>
    </location>
</feature>
<dbReference type="OrthoDB" id="48041at2759"/>
<evidence type="ECO:0000313" key="10">
    <source>
        <dbReference type="Proteomes" id="UP000567179"/>
    </source>
</evidence>
<dbReference type="InterPro" id="IPR006677">
    <property type="entry name" value="tRNA_intron_Endonuc_cat-like"/>
</dbReference>
<dbReference type="EC" id="4.6.1.16" evidence="4"/>
<dbReference type="GO" id="GO:0000214">
    <property type="term" value="C:tRNA-intron endonuclease complex"/>
    <property type="evidence" value="ECO:0007669"/>
    <property type="project" value="UniProtKB-UniRule"/>
</dbReference>
<feature type="domain" description="TSEN34 N-terminal" evidence="8">
    <location>
        <begin position="8"/>
        <end position="77"/>
    </location>
</feature>